<evidence type="ECO:0000256" key="1">
    <source>
        <dbReference type="ARBA" id="ARBA00022670"/>
    </source>
</evidence>
<keyword evidence="5" id="KW-0482">Metalloprotease</keyword>
<comment type="caution">
    <text evidence="5">The sequence shown here is derived from an EMBL/GenBank/DDBJ whole genome shotgun (WGS) entry which is preliminary data.</text>
</comment>
<reference evidence="5 6" key="1">
    <citation type="submission" date="2020-03" db="EMBL/GenBank/DDBJ databases">
        <title>Soil Listeria distribution.</title>
        <authorList>
            <person name="Liao J."/>
            <person name="Wiedmann M."/>
        </authorList>
    </citation>
    <scope>NUCLEOTIDE SEQUENCE [LARGE SCALE GENOMIC DNA]</scope>
    <source>
        <strain evidence="5 6">FSL L7-0153</strain>
    </source>
</reference>
<accession>A0A842FIV6</accession>
<keyword evidence="1 5" id="KW-0645">Protease</keyword>
<keyword evidence="4" id="KW-0862">Zinc</keyword>
<gene>
    <name evidence="5" type="ORF">HCB25_10830</name>
</gene>
<dbReference type="InterPro" id="IPR024079">
    <property type="entry name" value="MetalloPept_cat_dom_sf"/>
</dbReference>
<evidence type="ECO:0000313" key="6">
    <source>
        <dbReference type="Proteomes" id="UP000550367"/>
    </source>
</evidence>
<dbReference type="RefSeq" id="WP_185471094.1">
    <property type="nucleotide sequence ID" value="NZ_JAARRX010000005.1"/>
</dbReference>
<dbReference type="Proteomes" id="UP000550367">
    <property type="component" value="Unassembled WGS sequence"/>
</dbReference>
<protein>
    <submittedName>
        <fullName evidence="5">Matrixin family metalloprotease</fullName>
    </submittedName>
</protein>
<dbReference type="SUPFAM" id="SSF55486">
    <property type="entry name" value="Metalloproteases ('zincins'), catalytic domain"/>
    <property type="match status" value="1"/>
</dbReference>
<dbReference type="GO" id="GO:0031012">
    <property type="term" value="C:extracellular matrix"/>
    <property type="evidence" value="ECO:0007669"/>
    <property type="project" value="InterPro"/>
</dbReference>
<dbReference type="GO" id="GO:0006508">
    <property type="term" value="P:proteolysis"/>
    <property type="evidence" value="ECO:0007669"/>
    <property type="project" value="UniProtKB-KW"/>
</dbReference>
<dbReference type="Gene3D" id="3.40.390.10">
    <property type="entry name" value="Collagenase (Catalytic Domain)"/>
    <property type="match status" value="1"/>
</dbReference>
<dbReference type="GO" id="GO:0004222">
    <property type="term" value="F:metalloendopeptidase activity"/>
    <property type="evidence" value="ECO:0007669"/>
    <property type="project" value="InterPro"/>
</dbReference>
<evidence type="ECO:0000256" key="2">
    <source>
        <dbReference type="ARBA" id="ARBA00022723"/>
    </source>
</evidence>
<evidence type="ECO:0000313" key="5">
    <source>
        <dbReference type="EMBL" id="MBC2244562.1"/>
    </source>
</evidence>
<dbReference type="GO" id="GO:0008270">
    <property type="term" value="F:zinc ion binding"/>
    <property type="evidence" value="ECO:0007669"/>
    <property type="project" value="InterPro"/>
</dbReference>
<dbReference type="PRINTS" id="PR00138">
    <property type="entry name" value="MATRIXIN"/>
</dbReference>
<keyword evidence="3" id="KW-0378">Hydrolase</keyword>
<evidence type="ECO:0000256" key="3">
    <source>
        <dbReference type="ARBA" id="ARBA00022801"/>
    </source>
</evidence>
<keyword evidence="2" id="KW-0479">Metal-binding</keyword>
<dbReference type="EMBL" id="JAARYY010000005">
    <property type="protein sequence ID" value="MBC2244562.1"/>
    <property type="molecule type" value="Genomic_DNA"/>
</dbReference>
<sequence length="180" mass="19529">MKKRYLSLIIGVALLCIMTHPTGAQAYSKLGTYLKISEAKSFKTFINPTAKAHKSIILNGAKSWNVSPYLNTLSIGTDTYPQFIVSSSNVDKGNTVAVCTPWVYNGTMIVAKNEVTTYKAFNSLSTSNKTETITHEYGHGFGLGHVKSKSAIMLDVGFIGKTVPQADDLNGIKAIYQGLK</sequence>
<proteinExistence type="predicted"/>
<dbReference type="AlphaFoldDB" id="A0A842FIV6"/>
<dbReference type="InterPro" id="IPR001818">
    <property type="entry name" value="Pept_M10_metallopeptidase"/>
</dbReference>
<name>A0A842FIV6_9LIST</name>
<dbReference type="InterPro" id="IPR021190">
    <property type="entry name" value="Pept_M10A"/>
</dbReference>
<evidence type="ECO:0000256" key="4">
    <source>
        <dbReference type="ARBA" id="ARBA00022833"/>
    </source>
</evidence>
<dbReference type="Pfam" id="PF00413">
    <property type="entry name" value="Peptidase_M10"/>
    <property type="match status" value="1"/>
</dbReference>
<organism evidence="5 6">
    <name type="scientific">Listeria booriae</name>
    <dbReference type="NCBI Taxonomy" id="1552123"/>
    <lineage>
        <taxon>Bacteria</taxon>
        <taxon>Bacillati</taxon>
        <taxon>Bacillota</taxon>
        <taxon>Bacilli</taxon>
        <taxon>Bacillales</taxon>
        <taxon>Listeriaceae</taxon>
        <taxon>Listeria</taxon>
    </lineage>
</organism>